<proteinExistence type="inferred from homology"/>
<evidence type="ECO:0000259" key="2">
    <source>
        <dbReference type="Pfam" id="PF07978"/>
    </source>
</evidence>
<evidence type="ECO:0000313" key="4">
    <source>
        <dbReference type="Proteomes" id="UP000265955"/>
    </source>
</evidence>
<gene>
    <name evidence="3" type="ORF">D3871_27620</name>
</gene>
<dbReference type="InterPro" id="IPR051557">
    <property type="entry name" value="NipSnap_domain"/>
</dbReference>
<dbReference type="Pfam" id="PF07978">
    <property type="entry name" value="NIPSNAP"/>
    <property type="match status" value="1"/>
</dbReference>
<protein>
    <submittedName>
        <fullName evidence="3">NIPSNAP family protein</fullName>
    </submittedName>
</protein>
<dbReference type="PANTHER" id="PTHR21017:SF17">
    <property type="entry name" value="PROTEIN NIPSNAP"/>
    <property type="match status" value="1"/>
</dbReference>
<dbReference type="InterPro" id="IPR011008">
    <property type="entry name" value="Dimeric_a/b-barrel"/>
</dbReference>
<feature type="domain" description="NIPSNAP" evidence="2">
    <location>
        <begin position="3"/>
        <end position="102"/>
    </location>
</feature>
<dbReference type="PANTHER" id="PTHR21017">
    <property type="entry name" value="NIPSNAP-RELATED"/>
    <property type="match status" value="1"/>
</dbReference>
<dbReference type="Proteomes" id="UP000265955">
    <property type="component" value="Unassembled WGS sequence"/>
</dbReference>
<dbReference type="AlphaFoldDB" id="A0A3A3FGU2"/>
<dbReference type="EMBL" id="QYUO01000003">
    <property type="protein sequence ID" value="RJF92390.1"/>
    <property type="molecule type" value="Genomic_DNA"/>
</dbReference>
<accession>A0A3A3FGU2</accession>
<sequence length="104" mass="12534">MIYEERNYTFQPANFRRFLHVYEQEGLPLMNEHLGGLQAFFTAETGELNTVVHLWAYQDLADRERRRSAMWNDPRWLAYADKVLPWIIRMETRILQPTAFSPMR</sequence>
<dbReference type="RefSeq" id="WP_119772275.1">
    <property type="nucleotide sequence ID" value="NZ_QYUO01000003.1"/>
</dbReference>
<dbReference type="Gene3D" id="3.30.70.100">
    <property type="match status" value="1"/>
</dbReference>
<comment type="caution">
    <text evidence="3">The sequence shown here is derived from an EMBL/GenBank/DDBJ whole genome shotgun (WGS) entry which is preliminary data.</text>
</comment>
<evidence type="ECO:0000313" key="3">
    <source>
        <dbReference type="EMBL" id="RJF92390.1"/>
    </source>
</evidence>
<dbReference type="OrthoDB" id="8905985at2"/>
<keyword evidence="4" id="KW-1185">Reference proteome</keyword>
<dbReference type="InterPro" id="IPR012577">
    <property type="entry name" value="NIPSNAP"/>
</dbReference>
<comment type="similarity">
    <text evidence="1">Belongs to the NipSnap family.</text>
</comment>
<name>A0A3A3FGU2_9BURK</name>
<reference evidence="4" key="1">
    <citation type="submission" date="2018-09" db="EMBL/GenBank/DDBJ databases">
        <authorList>
            <person name="Zhu H."/>
        </authorList>
    </citation>
    <scope>NUCLEOTIDE SEQUENCE [LARGE SCALE GENOMIC DNA]</scope>
    <source>
        <strain evidence="4">K1R23-30</strain>
    </source>
</reference>
<evidence type="ECO:0000256" key="1">
    <source>
        <dbReference type="ARBA" id="ARBA00005291"/>
    </source>
</evidence>
<organism evidence="3 4">
    <name type="scientific">Noviherbaspirillum saxi</name>
    <dbReference type="NCBI Taxonomy" id="2320863"/>
    <lineage>
        <taxon>Bacteria</taxon>
        <taxon>Pseudomonadati</taxon>
        <taxon>Pseudomonadota</taxon>
        <taxon>Betaproteobacteria</taxon>
        <taxon>Burkholderiales</taxon>
        <taxon>Oxalobacteraceae</taxon>
        <taxon>Noviherbaspirillum</taxon>
    </lineage>
</organism>
<dbReference type="SUPFAM" id="SSF54909">
    <property type="entry name" value="Dimeric alpha+beta barrel"/>
    <property type="match status" value="1"/>
</dbReference>